<dbReference type="RefSeq" id="WP_109264564.1">
    <property type="nucleotide sequence ID" value="NZ_QEWP01000008.1"/>
</dbReference>
<evidence type="ECO:0000259" key="2">
    <source>
        <dbReference type="Pfam" id="PF18962"/>
    </source>
</evidence>
<protein>
    <recommendedName>
        <fullName evidence="2">Secretion system C-terminal sorting domain-containing protein</fullName>
    </recommendedName>
</protein>
<keyword evidence="4" id="KW-1185">Reference proteome</keyword>
<evidence type="ECO:0000313" key="4">
    <source>
        <dbReference type="Proteomes" id="UP000244956"/>
    </source>
</evidence>
<dbReference type="NCBIfam" id="TIGR04183">
    <property type="entry name" value="Por_Secre_tail"/>
    <property type="match status" value="1"/>
</dbReference>
<name>A0A2U2B7Y5_9BACT</name>
<dbReference type="Pfam" id="PF18962">
    <property type="entry name" value="Por_Secre_tail"/>
    <property type="match status" value="1"/>
</dbReference>
<keyword evidence="1" id="KW-0732">Signal</keyword>
<dbReference type="EMBL" id="QEWP01000008">
    <property type="protein sequence ID" value="PWD99162.1"/>
    <property type="molecule type" value="Genomic_DNA"/>
</dbReference>
<feature type="chain" id="PRO_5015507579" description="Secretion system C-terminal sorting domain-containing protein" evidence="1">
    <location>
        <begin position="22"/>
        <end position="342"/>
    </location>
</feature>
<dbReference type="Proteomes" id="UP000244956">
    <property type="component" value="Unassembled WGS sequence"/>
</dbReference>
<dbReference type="OrthoDB" id="644207at2"/>
<organism evidence="3 4">
    <name type="scientific">Marinilabilia rubra</name>
    <dbReference type="NCBI Taxonomy" id="2162893"/>
    <lineage>
        <taxon>Bacteria</taxon>
        <taxon>Pseudomonadati</taxon>
        <taxon>Bacteroidota</taxon>
        <taxon>Bacteroidia</taxon>
        <taxon>Marinilabiliales</taxon>
        <taxon>Marinilabiliaceae</taxon>
        <taxon>Marinilabilia</taxon>
    </lineage>
</organism>
<evidence type="ECO:0000256" key="1">
    <source>
        <dbReference type="SAM" id="SignalP"/>
    </source>
</evidence>
<sequence length="342" mass="37310">MRKTLFLLTFFLVFFCTESKAQDWTSNGDTLFREKPVIIGSNTGSENSILSLISKYDSPEGGGYGLINKHSSSLSYLQFRSRGRVGYSSAWYSQAQSAAFAGTNYLKTDHAGQLDSHSSGGLFVLEFDDYRPYSSYLSTTHYLGGSYSTIRGNILGYPNNFVISAVIGQDQIRNDSTFAGYFEGRGFFSDNVGFGTVKPTAKVEVADGDVYISDIDKGIIMKSPDGNCWKGILDNTGMLSFSPVQCPDAILPSSSPELKSSEGSVSLYPNPAGDDVSIEINDSRSTQMYYSIVNIDGKELEAGFIEGNKYTLDVGNFNSGVYLVNITDVNGDIISTKKLIKE</sequence>
<feature type="signal peptide" evidence="1">
    <location>
        <begin position="1"/>
        <end position="21"/>
    </location>
</feature>
<evidence type="ECO:0000313" key="3">
    <source>
        <dbReference type="EMBL" id="PWD99162.1"/>
    </source>
</evidence>
<feature type="domain" description="Secretion system C-terminal sorting" evidence="2">
    <location>
        <begin position="267"/>
        <end position="339"/>
    </location>
</feature>
<dbReference type="InterPro" id="IPR026444">
    <property type="entry name" value="Secre_tail"/>
</dbReference>
<proteinExistence type="predicted"/>
<dbReference type="AlphaFoldDB" id="A0A2U2B7Y5"/>
<accession>A0A2U2B7Y5</accession>
<gene>
    <name evidence="3" type="ORF">DDZ16_11225</name>
</gene>
<comment type="caution">
    <text evidence="3">The sequence shown here is derived from an EMBL/GenBank/DDBJ whole genome shotgun (WGS) entry which is preliminary data.</text>
</comment>
<reference evidence="3 4" key="1">
    <citation type="submission" date="2018-05" db="EMBL/GenBank/DDBJ databases">
        <title>Marinilabilia rubrum sp. nov., isolated from saltern sediment.</title>
        <authorList>
            <person name="Zhang R."/>
        </authorList>
    </citation>
    <scope>NUCLEOTIDE SEQUENCE [LARGE SCALE GENOMIC DNA]</scope>
    <source>
        <strain evidence="3 4">WTE16</strain>
    </source>
</reference>